<evidence type="ECO:0000313" key="2">
    <source>
        <dbReference type="EMBL" id="PTQ99741.1"/>
    </source>
</evidence>
<proteinExistence type="predicted"/>
<dbReference type="OrthoDB" id="11258at2"/>
<reference evidence="2 3" key="1">
    <citation type="submission" date="2018-04" db="EMBL/GenBank/DDBJ databases">
        <title>Genomic Encyclopedia of Archaeal and Bacterial Type Strains, Phase II (KMG-II): from individual species to whole genera.</title>
        <authorList>
            <person name="Goeker M."/>
        </authorList>
    </citation>
    <scope>NUCLEOTIDE SEQUENCE [LARGE SCALE GENOMIC DNA]</scope>
    <source>
        <strain evidence="2 3">DSM 26809</strain>
    </source>
</reference>
<dbReference type="Pfam" id="PF07642">
    <property type="entry name" value="BBP2"/>
    <property type="match status" value="1"/>
</dbReference>
<dbReference type="AlphaFoldDB" id="A0A2T5JD97"/>
<evidence type="ECO:0000256" key="1">
    <source>
        <dbReference type="SAM" id="SignalP"/>
    </source>
</evidence>
<feature type="chain" id="PRO_5015716838" evidence="1">
    <location>
        <begin position="21"/>
        <end position="383"/>
    </location>
</feature>
<organism evidence="2 3">
    <name type="scientific">Mucilaginibacter yixingensis</name>
    <dbReference type="NCBI Taxonomy" id="1295612"/>
    <lineage>
        <taxon>Bacteria</taxon>
        <taxon>Pseudomonadati</taxon>
        <taxon>Bacteroidota</taxon>
        <taxon>Sphingobacteriia</taxon>
        <taxon>Sphingobacteriales</taxon>
        <taxon>Sphingobacteriaceae</taxon>
        <taxon>Mucilaginibacter</taxon>
    </lineage>
</organism>
<dbReference type="Proteomes" id="UP000244168">
    <property type="component" value="Unassembled WGS sequence"/>
</dbReference>
<comment type="caution">
    <text evidence="2">The sequence shown here is derived from an EMBL/GenBank/DDBJ whole genome shotgun (WGS) entry which is preliminary data.</text>
</comment>
<keyword evidence="3" id="KW-1185">Reference proteome</keyword>
<gene>
    <name evidence="2" type="ORF">C8P68_102571</name>
</gene>
<evidence type="ECO:0000313" key="3">
    <source>
        <dbReference type="Proteomes" id="UP000244168"/>
    </source>
</evidence>
<keyword evidence="1" id="KW-0732">Signal</keyword>
<name>A0A2T5JD97_9SPHI</name>
<feature type="signal peptide" evidence="1">
    <location>
        <begin position="1"/>
        <end position="20"/>
    </location>
</feature>
<dbReference type="SUPFAM" id="SSF56935">
    <property type="entry name" value="Porins"/>
    <property type="match status" value="1"/>
</dbReference>
<protein>
    <submittedName>
        <fullName evidence="2">Putative OmpL-like beta-barrel porin-2</fullName>
    </submittedName>
</protein>
<sequence length="383" mass="41536">MRKKSILIIITCLFTLKCFAQNTADTTANALSFPSTTGPLTPNPTPFKFDKIYISGVVSGLAQAQNNVARGDKALQTDISNAQIFIQKNTGLIQFFIEAGAYSQPDLGVPYLRSGLNEAAFYGIIPQGYLEIAPSDNFSFMIGKLAAFMGAEPTFSFQNMNIQRGLLWDQSNSVNRGIQVNYSAGPIAIALSYNDGFYSNKYNWLSGTLTYALDKANTFVLMGGGSLSRTNISTSATPLYQNNGQGYNLIYTHTAGSFTILPYLQYTVVPKSALLNTAQTAKTYSAALLVNYSVPHTGFSLPVRVEYVKTTGSAAQGAPNLMYGVGSNAWSATVTPTYQYKRVFVRSEFSYVRAGNITSGMAFGPEGNDAMQSRVLLETGFIF</sequence>
<dbReference type="InterPro" id="IPR011486">
    <property type="entry name" value="BBP2"/>
</dbReference>
<dbReference type="RefSeq" id="WP_107827657.1">
    <property type="nucleotide sequence ID" value="NZ_CP160205.1"/>
</dbReference>
<accession>A0A2T5JD97</accession>
<dbReference type="EMBL" id="QAOQ01000002">
    <property type="protein sequence ID" value="PTQ99741.1"/>
    <property type="molecule type" value="Genomic_DNA"/>
</dbReference>